<sequence>MTAHLRVLASASGGKLAFQPLVLPAVFVFRPDAEMFGPQGCLAARRSPCLEARDPNPCLDRHGAAIPRRRPR</sequence>
<accession>A0A0K1PCX2</accession>
<dbReference type="KEGG" id="vin:AKJ08_1757"/>
<dbReference type="EMBL" id="CP012332">
    <property type="protein sequence ID" value="AKU91370.1"/>
    <property type="molecule type" value="Genomic_DNA"/>
</dbReference>
<evidence type="ECO:0000313" key="1">
    <source>
        <dbReference type="EMBL" id="AKU91370.1"/>
    </source>
</evidence>
<evidence type="ECO:0000313" key="2">
    <source>
        <dbReference type="Proteomes" id="UP000055590"/>
    </source>
</evidence>
<reference evidence="1 2" key="1">
    <citation type="submission" date="2015-08" db="EMBL/GenBank/DDBJ databases">
        <authorList>
            <person name="Babu N.S."/>
            <person name="Beckwith C.J."/>
            <person name="Beseler K.G."/>
            <person name="Brison A."/>
            <person name="Carone J.V."/>
            <person name="Caskin T.P."/>
            <person name="Diamond M."/>
            <person name="Durham M.E."/>
            <person name="Foxe J.M."/>
            <person name="Go M."/>
            <person name="Henderson B.A."/>
            <person name="Jones I.B."/>
            <person name="McGettigan J.A."/>
            <person name="Micheletti S.J."/>
            <person name="Nasrallah M.E."/>
            <person name="Ortiz D."/>
            <person name="Piller C.R."/>
            <person name="Privatt S.R."/>
            <person name="Schneider S.L."/>
            <person name="Sharp S."/>
            <person name="Smith T.C."/>
            <person name="Stanton J.D."/>
            <person name="Ullery H.E."/>
            <person name="Wilson R.J."/>
            <person name="Serrano M.G."/>
            <person name="Buck G."/>
            <person name="Lee V."/>
            <person name="Wang Y."/>
            <person name="Carvalho R."/>
            <person name="Voegtly L."/>
            <person name="Shi R."/>
            <person name="Duckworth R."/>
            <person name="Johnson A."/>
            <person name="Loviza R."/>
            <person name="Walstead R."/>
            <person name="Shah Z."/>
            <person name="Kiflezghi M."/>
            <person name="Wade K."/>
            <person name="Ball S.L."/>
            <person name="Bradley K.W."/>
            <person name="Asai D.J."/>
            <person name="Bowman C.A."/>
            <person name="Russell D.A."/>
            <person name="Pope W.H."/>
            <person name="Jacobs-Sera D."/>
            <person name="Hendrix R.W."/>
            <person name="Hatfull G.F."/>
        </authorList>
    </citation>
    <scope>NUCLEOTIDE SEQUENCE [LARGE SCALE GENOMIC DNA]</scope>
    <source>
        <strain evidence="1 2">DSM 27710</strain>
    </source>
</reference>
<gene>
    <name evidence="1" type="ORF">AKJ08_1757</name>
</gene>
<name>A0A0K1PCX2_9BACT</name>
<dbReference type="STRING" id="1391653.AKJ08_1757"/>
<dbReference type="Proteomes" id="UP000055590">
    <property type="component" value="Chromosome"/>
</dbReference>
<protein>
    <submittedName>
        <fullName evidence="1">Uncharacterized protein</fullName>
    </submittedName>
</protein>
<proteinExistence type="predicted"/>
<dbReference type="AlphaFoldDB" id="A0A0K1PCX2"/>
<organism evidence="1 2">
    <name type="scientific">Vulgatibacter incomptus</name>
    <dbReference type="NCBI Taxonomy" id="1391653"/>
    <lineage>
        <taxon>Bacteria</taxon>
        <taxon>Pseudomonadati</taxon>
        <taxon>Myxococcota</taxon>
        <taxon>Myxococcia</taxon>
        <taxon>Myxococcales</taxon>
        <taxon>Cystobacterineae</taxon>
        <taxon>Vulgatibacteraceae</taxon>
        <taxon>Vulgatibacter</taxon>
    </lineage>
</organism>
<keyword evidence="2" id="KW-1185">Reference proteome</keyword>